<dbReference type="GO" id="GO:0003824">
    <property type="term" value="F:catalytic activity"/>
    <property type="evidence" value="ECO:0007669"/>
    <property type="project" value="UniProtKB-ARBA"/>
</dbReference>
<dbReference type="InterPro" id="IPR050266">
    <property type="entry name" value="AB_hydrolase_sf"/>
</dbReference>
<proteinExistence type="predicted"/>
<dbReference type="GO" id="GO:0016020">
    <property type="term" value="C:membrane"/>
    <property type="evidence" value="ECO:0007669"/>
    <property type="project" value="TreeGrafter"/>
</dbReference>
<dbReference type="Pfam" id="PF12697">
    <property type="entry name" value="Abhydrolase_6"/>
    <property type="match status" value="1"/>
</dbReference>
<dbReference type="Gene3D" id="3.40.50.1820">
    <property type="entry name" value="alpha/beta hydrolase"/>
    <property type="match status" value="1"/>
</dbReference>
<dbReference type="InterPro" id="IPR029058">
    <property type="entry name" value="AB_hydrolase_fold"/>
</dbReference>
<dbReference type="Proteomes" id="UP000315389">
    <property type="component" value="Unassembled WGS sequence"/>
</dbReference>
<evidence type="ECO:0000259" key="2">
    <source>
        <dbReference type="Pfam" id="PF12697"/>
    </source>
</evidence>
<feature type="compositionally biased region" description="Low complexity" evidence="1">
    <location>
        <begin position="167"/>
        <end position="184"/>
    </location>
</feature>
<feature type="domain" description="AB hydrolase-1" evidence="2">
    <location>
        <begin position="25"/>
        <end position="267"/>
    </location>
</feature>
<protein>
    <submittedName>
        <fullName evidence="3">Pimeloyl-ACP methyl ester carboxylesterase</fullName>
    </submittedName>
</protein>
<dbReference type="PANTHER" id="PTHR43798">
    <property type="entry name" value="MONOACYLGLYCEROL LIPASE"/>
    <property type="match status" value="1"/>
</dbReference>
<accession>A0A542ZP97</accession>
<dbReference type="SUPFAM" id="SSF53474">
    <property type="entry name" value="alpha/beta-Hydrolases"/>
    <property type="match status" value="1"/>
</dbReference>
<name>A0A542ZP97_RARFA</name>
<feature type="region of interest" description="Disordered" evidence="1">
    <location>
        <begin position="157"/>
        <end position="186"/>
    </location>
</feature>
<sequence length="280" mass="29110">MPHTSPSATTMTAAPAPVRNDLAAVFVHGTRTSGRIWDEQAAALSGLGITATAIDLPGHGSRMNEDFDLASAHEAIREAIAASPAGSKILLVGLSLGGYLSLDYAAAHPDRIAGVVAAGCSSETSGKPLRLYRDLAQGADNARRALSRIGTRVRGGAVDPCGDGSQPRRAPAARAVPDARGVAGTPIASERRPDWRVVTQMLTALAGTSARNNLRAIPAPVWLVSGERCPLRFEARRFLRVRGDLTHTVVRGAGHDVNTEAPAAFNALLAGVVVGGKLRT</sequence>
<evidence type="ECO:0000256" key="1">
    <source>
        <dbReference type="SAM" id="MobiDB-lite"/>
    </source>
</evidence>
<comment type="caution">
    <text evidence="3">The sequence shown here is derived from an EMBL/GenBank/DDBJ whole genome shotgun (WGS) entry which is preliminary data.</text>
</comment>
<evidence type="ECO:0000313" key="4">
    <source>
        <dbReference type="Proteomes" id="UP000315389"/>
    </source>
</evidence>
<dbReference type="AlphaFoldDB" id="A0A542ZP97"/>
<organism evidence="3 4">
    <name type="scientific">Rarobacter faecitabidus</name>
    <dbReference type="NCBI Taxonomy" id="13243"/>
    <lineage>
        <taxon>Bacteria</taxon>
        <taxon>Bacillati</taxon>
        <taxon>Actinomycetota</taxon>
        <taxon>Actinomycetes</taxon>
        <taxon>Micrococcales</taxon>
        <taxon>Rarobacteraceae</taxon>
        <taxon>Rarobacter</taxon>
    </lineage>
</organism>
<reference evidence="3 4" key="1">
    <citation type="submission" date="2019-06" db="EMBL/GenBank/DDBJ databases">
        <title>Sequencing the genomes of 1000 actinobacteria strains.</title>
        <authorList>
            <person name="Klenk H.-P."/>
        </authorList>
    </citation>
    <scope>NUCLEOTIDE SEQUENCE [LARGE SCALE GENOMIC DNA]</scope>
    <source>
        <strain evidence="3 4">DSM 4813</strain>
    </source>
</reference>
<dbReference type="PANTHER" id="PTHR43798:SF33">
    <property type="entry name" value="HYDROLASE, PUTATIVE (AFU_ORTHOLOGUE AFUA_2G14860)-RELATED"/>
    <property type="match status" value="1"/>
</dbReference>
<dbReference type="EMBL" id="VFOS01000002">
    <property type="protein sequence ID" value="TQL62086.1"/>
    <property type="molecule type" value="Genomic_DNA"/>
</dbReference>
<keyword evidence="4" id="KW-1185">Reference proteome</keyword>
<dbReference type="InterPro" id="IPR000073">
    <property type="entry name" value="AB_hydrolase_1"/>
</dbReference>
<evidence type="ECO:0000313" key="3">
    <source>
        <dbReference type="EMBL" id="TQL62086.1"/>
    </source>
</evidence>
<gene>
    <name evidence="3" type="ORF">FB461_1721</name>
</gene>